<dbReference type="OrthoDB" id="2113314at2759"/>
<feature type="domain" description="Agd3 deacetylase" evidence="2">
    <location>
        <begin position="252"/>
        <end position="616"/>
    </location>
</feature>
<dbReference type="Proteomes" id="UP000664132">
    <property type="component" value="Unassembled WGS sequence"/>
</dbReference>
<proteinExistence type="predicted"/>
<dbReference type="InterPro" id="IPR056827">
    <property type="entry name" value="CBM87_Agd3"/>
</dbReference>
<gene>
    <name evidence="5" type="ORF">IFR04_014739</name>
</gene>
<dbReference type="Pfam" id="PF25116">
    <property type="entry name" value="CBM87_Agd3"/>
    <property type="match status" value="1"/>
</dbReference>
<dbReference type="PANTHER" id="PTHR31002">
    <property type="entry name" value="SERIPAUPERIN"/>
    <property type="match status" value="1"/>
</dbReference>
<organism evidence="5 6">
    <name type="scientific">Cadophora malorum</name>
    <dbReference type="NCBI Taxonomy" id="108018"/>
    <lineage>
        <taxon>Eukaryota</taxon>
        <taxon>Fungi</taxon>
        <taxon>Dikarya</taxon>
        <taxon>Ascomycota</taxon>
        <taxon>Pezizomycotina</taxon>
        <taxon>Leotiomycetes</taxon>
        <taxon>Helotiales</taxon>
        <taxon>Ploettnerulaceae</taxon>
        <taxon>Cadophora</taxon>
    </lineage>
</organism>
<dbReference type="InterPro" id="IPR050788">
    <property type="entry name" value="Yeast_SRP1/TIP1_CWP"/>
</dbReference>
<dbReference type="EMBL" id="JAFJYH010000408">
    <property type="protein sequence ID" value="KAG4412118.1"/>
    <property type="molecule type" value="Genomic_DNA"/>
</dbReference>
<dbReference type="InterPro" id="IPR056825">
    <property type="entry name" value="Agd3_C"/>
</dbReference>
<feature type="domain" description="Agd3 CBM87" evidence="3">
    <location>
        <begin position="22"/>
        <end position="238"/>
    </location>
</feature>
<dbReference type="Pfam" id="PF25117">
    <property type="entry name" value="Agd3_C"/>
    <property type="match status" value="1"/>
</dbReference>
<dbReference type="AlphaFoldDB" id="A0A8H7T4A3"/>
<protein>
    <recommendedName>
        <fullName evidence="7">Extracellular serine-rich protein</fullName>
    </recommendedName>
</protein>
<evidence type="ECO:0000259" key="4">
    <source>
        <dbReference type="Pfam" id="PF25117"/>
    </source>
</evidence>
<accession>A0A8H7T4A3</accession>
<reference evidence="5" key="1">
    <citation type="submission" date="2021-02" db="EMBL/GenBank/DDBJ databases">
        <title>Genome sequence Cadophora malorum strain M34.</title>
        <authorList>
            <person name="Stefanovic E."/>
            <person name="Vu D."/>
            <person name="Scully C."/>
            <person name="Dijksterhuis J."/>
            <person name="Roader J."/>
            <person name="Houbraken J."/>
        </authorList>
    </citation>
    <scope>NUCLEOTIDE SEQUENCE</scope>
    <source>
        <strain evidence="5">M34</strain>
    </source>
</reference>
<dbReference type="InterPro" id="IPR056826">
    <property type="entry name" value="Agd3_CE"/>
</dbReference>
<comment type="caution">
    <text evidence="5">The sequence shown here is derived from an EMBL/GenBank/DDBJ whole genome shotgun (WGS) entry which is preliminary data.</text>
</comment>
<evidence type="ECO:0000313" key="6">
    <source>
        <dbReference type="Proteomes" id="UP000664132"/>
    </source>
</evidence>
<feature type="signal peptide" evidence="1">
    <location>
        <begin position="1"/>
        <end position="19"/>
    </location>
</feature>
<dbReference type="PANTHER" id="PTHR31002:SF34">
    <property type="entry name" value="CELL WALL PROTEIN CWP1-RELATED"/>
    <property type="match status" value="1"/>
</dbReference>
<evidence type="ECO:0000259" key="2">
    <source>
        <dbReference type="Pfam" id="PF25115"/>
    </source>
</evidence>
<keyword evidence="1" id="KW-0732">Signal</keyword>
<keyword evidence="6" id="KW-1185">Reference proteome</keyword>
<name>A0A8H7T4A3_9HELO</name>
<evidence type="ECO:0000259" key="3">
    <source>
        <dbReference type="Pfam" id="PF25116"/>
    </source>
</evidence>
<feature type="chain" id="PRO_5034518182" description="Extracellular serine-rich protein" evidence="1">
    <location>
        <begin position="20"/>
        <end position="692"/>
    </location>
</feature>
<evidence type="ECO:0000313" key="5">
    <source>
        <dbReference type="EMBL" id="KAG4412118.1"/>
    </source>
</evidence>
<evidence type="ECO:0000256" key="1">
    <source>
        <dbReference type="SAM" id="SignalP"/>
    </source>
</evidence>
<dbReference type="Pfam" id="PF25115">
    <property type="entry name" value="Agd3_CE"/>
    <property type="match status" value="1"/>
</dbReference>
<sequence length="692" mass="74625">MLFHVLSASALLLSNTVFAFSVQSTVLVIAKDATTSYSATSGLTAYGIPYQLLTVPSTGAALPELSTASGDGNFGGIVVLSEVSYEYDGGIYSSALTTDQWTALFDYQTSFGVRMTRIDVYPEAQFGTTPASTTSPGCCETGVEQLISISNSTSFSQAGMKTGATMSTQGLYHYPATITNSSIATTIAEFGPSGIFTEDTTAAVINNVGGREQMVWFISWASDWSPTSTYLDHAWITWMTRGLYSGFRRVYFSTQVDDMFLATSLYSPADVDFRITPADLDGHVAWSAALNAKLPAGSVYFTEVGHNGNGNIEAAITNDTAGICSPDSAIEYDEQIDTALEFQKPLGTGTDIWPSTPTAYAWSLACTKLDDLSLWWTIPSNRDTFAHVTHTFTHEGLNNATYADTSREISFNQAWMAQVGIDQAERFSGTGLIPPAITGMHNGDALQAFVDNGIVNGVGDNTRPVLMNSEHEHWPLISTVESNGYAGFQITPRWATTIYYNCDLPACTVAEWIATSAGAGDIQDLLVNAVEVNTKHLLSLHHDPYMFHQANMRWADVAEVAVNGVMGKYSLLMMWVEVVTQEMMRLVEWPMISLKHDDIAASFASRMALDNCSPNVALVYGSSNTTKTITGVTVTTTNNVCGVEVPVTLPGPVIATQSRVGRSEQVGSDPLTIWLTMSGSPVSLRLATPITL</sequence>
<feature type="domain" description="Agd3 C-terminal" evidence="4">
    <location>
        <begin position="624"/>
        <end position="690"/>
    </location>
</feature>
<evidence type="ECO:0008006" key="7">
    <source>
        <dbReference type="Google" id="ProtNLM"/>
    </source>
</evidence>